<dbReference type="AlphaFoldDB" id="G3GST8"/>
<evidence type="ECO:0000313" key="1">
    <source>
        <dbReference type="EMBL" id="EGV99672.1"/>
    </source>
</evidence>
<gene>
    <name evidence="1" type="ORF">I79_000709</name>
</gene>
<dbReference type="EMBL" id="JH000014">
    <property type="protein sequence ID" value="EGV99672.1"/>
    <property type="molecule type" value="Genomic_DNA"/>
</dbReference>
<protein>
    <submittedName>
        <fullName evidence="1">Uncharacterized protein</fullName>
    </submittedName>
</protein>
<dbReference type="Proteomes" id="UP000001075">
    <property type="component" value="Unassembled WGS sequence"/>
</dbReference>
<name>G3GST8_CRIGR</name>
<sequence>MGASQLFQMQAYSFTVLHFTAHTTSLKPRVTLGTPWIHLNLLLCYSNSLKR</sequence>
<proteinExistence type="predicted"/>
<reference evidence="2" key="1">
    <citation type="journal article" date="2011" name="Nat. Biotechnol.">
        <title>The genomic sequence of the Chinese hamster ovary (CHO)-K1 cell line.</title>
        <authorList>
            <person name="Xu X."/>
            <person name="Nagarajan H."/>
            <person name="Lewis N.E."/>
            <person name="Pan S."/>
            <person name="Cai Z."/>
            <person name="Liu X."/>
            <person name="Chen W."/>
            <person name="Xie M."/>
            <person name="Wang W."/>
            <person name="Hammond S."/>
            <person name="Andersen M.R."/>
            <person name="Neff N."/>
            <person name="Passarelli B."/>
            <person name="Koh W."/>
            <person name="Fan H.C."/>
            <person name="Wang J."/>
            <person name="Gui Y."/>
            <person name="Lee K.H."/>
            <person name="Betenbaugh M.J."/>
            <person name="Quake S.R."/>
            <person name="Famili I."/>
            <person name="Palsson B.O."/>
            <person name="Wang J."/>
        </authorList>
    </citation>
    <scope>NUCLEOTIDE SEQUENCE [LARGE SCALE GENOMIC DNA]</scope>
    <source>
        <strain evidence="2">CHO K1 cell line</strain>
    </source>
</reference>
<dbReference type="InParanoid" id="G3GST8"/>
<accession>G3GST8</accession>
<organism evidence="1 2">
    <name type="scientific">Cricetulus griseus</name>
    <name type="common">Chinese hamster</name>
    <name type="synonym">Cricetulus barabensis griseus</name>
    <dbReference type="NCBI Taxonomy" id="10029"/>
    <lineage>
        <taxon>Eukaryota</taxon>
        <taxon>Metazoa</taxon>
        <taxon>Chordata</taxon>
        <taxon>Craniata</taxon>
        <taxon>Vertebrata</taxon>
        <taxon>Euteleostomi</taxon>
        <taxon>Mammalia</taxon>
        <taxon>Eutheria</taxon>
        <taxon>Euarchontoglires</taxon>
        <taxon>Glires</taxon>
        <taxon>Rodentia</taxon>
        <taxon>Myomorpha</taxon>
        <taxon>Muroidea</taxon>
        <taxon>Cricetidae</taxon>
        <taxon>Cricetinae</taxon>
        <taxon>Cricetulus</taxon>
    </lineage>
</organism>
<evidence type="ECO:0000313" key="2">
    <source>
        <dbReference type="Proteomes" id="UP000001075"/>
    </source>
</evidence>